<feature type="signal peptide" evidence="5">
    <location>
        <begin position="1"/>
        <end position="21"/>
    </location>
</feature>
<sequence>MLRKRLLLALVVAMTVLAAFAQDAAGRRHDSNLVVLLSDLHTGGKSTYQGPKLMAILDEVLAMAPLPANVLIMGDVAYLNGLDDDYVALKPILQRLSDAGIAWSAAMGNHDRRETFWQHFPEQLPAQPPVPGRHVSIVDTPHAQLVLLDTLLAGKVNGELNDEQRAWLSAYLPTQKKPVFVCAHHPLGESKLAELLAASPMVAAYIFGHHHHWQAKKTNGVNTLCLPSTGHWGDIGYVVVRIKPDGADFTLQLRDHFKPKPQPEPKAEWTQRIEKLRDASWSVAFPVAPSAAAAAD</sequence>
<dbReference type="AlphaFoldDB" id="A0AAE4ARH1"/>
<evidence type="ECO:0000256" key="2">
    <source>
        <dbReference type="ARBA" id="ARBA00022801"/>
    </source>
</evidence>
<name>A0AAE4ARH1_9BACT</name>
<dbReference type="PANTHER" id="PTHR42988:SF2">
    <property type="entry name" value="CYCLIC NUCLEOTIDE PHOSPHODIESTERASE CBUA0032-RELATED"/>
    <property type="match status" value="1"/>
</dbReference>
<evidence type="ECO:0000256" key="3">
    <source>
        <dbReference type="ARBA" id="ARBA00023004"/>
    </source>
</evidence>
<evidence type="ECO:0000256" key="1">
    <source>
        <dbReference type="ARBA" id="ARBA00022723"/>
    </source>
</evidence>
<proteinExistence type="inferred from homology"/>
<keyword evidence="1" id="KW-0479">Metal-binding</keyword>
<dbReference type="EMBL" id="JAUSVL010000001">
    <property type="protein sequence ID" value="MDQ0291507.1"/>
    <property type="molecule type" value="Genomic_DNA"/>
</dbReference>
<comment type="similarity">
    <text evidence="4">Belongs to the cyclic nucleotide phosphodiesterase class-III family.</text>
</comment>
<protein>
    <recommendedName>
        <fullName evidence="6">Calcineurin-like phosphoesterase domain-containing protein</fullName>
    </recommendedName>
</protein>
<keyword evidence="5" id="KW-0732">Signal</keyword>
<evidence type="ECO:0000313" key="7">
    <source>
        <dbReference type="EMBL" id="MDQ0291507.1"/>
    </source>
</evidence>
<dbReference type="GO" id="GO:0046872">
    <property type="term" value="F:metal ion binding"/>
    <property type="evidence" value="ECO:0007669"/>
    <property type="project" value="UniProtKB-KW"/>
</dbReference>
<dbReference type="SUPFAM" id="SSF56300">
    <property type="entry name" value="Metallo-dependent phosphatases"/>
    <property type="match status" value="1"/>
</dbReference>
<keyword evidence="3" id="KW-0408">Iron</keyword>
<dbReference type="Pfam" id="PF00149">
    <property type="entry name" value="Metallophos"/>
    <property type="match status" value="1"/>
</dbReference>
<comment type="caution">
    <text evidence="7">The sequence shown here is derived from an EMBL/GenBank/DDBJ whole genome shotgun (WGS) entry which is preliminary data.</text>
</comment>
<gene>
    <name evidence="7" type="ORF">J3R75_003614</name>
</gene>
<dbReference type="Gene3D" id="3.60.21.10">
    <property type="match status" value="1"/>
</dbReference>
<dbReference type="Proteomes" id="UP001238163">
    <property type="component" value="Unassembled WGS sequence"/>
</dbReference>
<evidence type="ECO:0000256" key="5">
    <source>
        <dbReference type="SAM" id="SignalP"/>
    </source>
</evidence>
<evidence type="ECO:0000256" key="4">
    <source>
        <dbReference type="ARBA" id="ARBA00025742"/>
    </source>
</evidence>
<feature type="domain" description="Calcineurin-like phosphoesterase" evidence="6">
    <location>
        <begin position="34"/>
        <end position="212"/>
    </location>
</feature>
<evidence type="ECO:0000313" key="8">
    <source>
        <dbReference type="Proteomes" id="UP001238163"/>
    </source>
</evidence>
<reference evidence="7" key="1">
    <citation type="submission" date="2023-07" db="EMBL/GenBank/DDBJ databases">
        <title>Genomic Encyclopedia of Type Strains, Phase IV (KMG-IV): sequencing the most valuable type-strain genomes for metagenomic binning, comparative biology and taxonomic classification.</title>
        <authorList>
            <person name="Goeker M."/>
        </authorList>
    </citation>
    <scope>NUCLEOTIDE SEQUENCE</scope>
    <source>
        <strain evidence="7">DSM 24202</strain>
    </source>
</reference>
<dbReference type="PANTHER" id="PTHR42988">
    <property type="entry name" value="PHOSPHOHYDROLASE"/>
    <property type="match status" value="1"/>
</dbReference>
<dbReference type="GO" id="GO:0016787">
    <property type="term" value="F:hydrolase activity"/>
    <property type="evidence" value="ECO:0007669"/>
    <property type="project" value="UniProtKB-KW"/>
</dbReference>
<dbReference type="InterPro" id="IPR050884">
    <property type="entry name" value="CNP_phosphodiesterase-III"/>
</dbReference>
<evidence type="ECO:0000259" key="6">
    <source>
        <dbReference type="Pfam" id="PF00149"/>
    </source>
</evidence>
<keyword evidence="2" id="KW-0378">Hydrolase</keyword>
<dbReference type="RefSeq" id="WP_307264393.1">
    <property type="nucleotide sequence ID" value="NZ_JAUSVL010000001.1"/>
</dbReference>
<organism evidence="7 8">
    <name type="scientific">Oligosphaera ethanolica</name>
    <dbReference type="NCBI Taxonomy" id="760260"/>
    <lineage>
        <taxon>Bacteria</taxon>
        <taxon>Pseudomonadati</taxon>
        <taxon>Lentisphaerota</taxon>
        <taxon>Oligosphaeria</taxon>
        <taxon>Oligosphaerales</taxon>
        <taxon>Oligosphaeraceae</taxon>
        <taxon>Oligosphaera</taxon>
    </lineage>
</organism>
<dbReference type="InterPro" id="IPR004843">
    <property type="entry name" value="Calcineurin-like_PHP"/>
</dbReference>
<accession>A0AAE4ARH1</accession>
<keyword evidence="8" id="KW-1185">Reference proteome</keyword>
<feature type="chain" id="PRO_5042142273" description="Calcineurin-like phosphoesterase domain-containing protein" evidence="5">
    <location>
        <begin position="22"/>
        <end position="296"/>
    </location>
</feature>
<dbReference type="InterPro" id="IPR029052">
    <property type="entry name" value="Metallo-depent_PP-like"/>
</dbReference>